<accession>A0AAF0Z3T6</accession>
<name>A0AAF0Z3T6_9MICO</name>
<feature type="compositionally biased region" description="Pro residues" evidence="1">
    <location>
        <begin position="163"/>
        <end position="187"/>
    </location>
</feature>
<sequence length="442" mass="43103">MSTDPQGSTHRSTDSSTHTAAQRPTPESTPGPAERSAQALRNGTSVDDASPRTARRGLWGAGAPRTGVVARPVGLVVAAVAGLAVVSTGIAIGAGSPPPTAGSPAGGVTAAPTSALPGVASTTAPADAPDGDSPVGDPEDAPTVDLPPSAEPPVIEWDDLPEPAQPDPAPEPVATLPPLPTLPPLAPVPDVVAPGTPPSGPSEPAGPRVPTLTGPAAGTVLITFPTVSGAAEPGATVVVTSTSGDSLATAVADTSGAWSAQVCGEPTGAPPACLASTDALTVAAHARDETTGSESEASTALSWTFDRPVLAAPTDGEVIEAPAGGDVPLRVEGTAGELVQLSVDGTPTGELHRVAGGEDLVWRSPSAGSHTLSLRYVDVGEGGTAVTGFGPSRTWTVSVAEAGGAPEGTLETAPGEVPGGAPAEAQPERPVDTPASTPSTTS</sequence>
<dbReference type="InterPro" id="IPR013783">
    <property type="entry name" value="Ig-like_fold"/>
</dbReference>
<gene>
    <name evidence="2" type="ORF">SANBI_003334</name>
</gene>
<feature type="region of interest" description="Disordered" evidence="1">
    <location>
        <begin position="1"/>
        <end position="65"/>
    </location>
</feature>
<reference evidence="3" key="1">
    <citation type="submission" date="2023-11" db="EMBL/GenBank/DDBJ databases">
        <authorList>
            <person name="Helweg L.P."/>
            <person name="Kiel A."/>
            <person name="Hitz F."/>
            <person name="Ruckert-Reed C."/>
            <person name="Busche T."/>
            <person name="Kaltschmidt B."/>
            <person name="Kaltschmidt C."/>
        </authorList>
    </citation>
    <scope>NUCLEOTIDE SEQUENCE [LARGE SCALE GENOMIC DNA]</scope>
    <source>
        <strain evidence="3">4.1</strain>
    </source>
</reference>
<protein>
    <recommendedName>
        <fullName evidence="4">Bacterial Ig domain-containing protein</fullName>
    </recommendedName>
</protein>
<evidence type="ECO:0000256" key="1">
    <source>
        <dbReference type="SAM" id="MobiDB-lite"/>
    </source>
</evidence>
<dbReference type="EMBL" id="CP138359">
    <property type="protein sequence ID" value="WPF82005.1"/>
    <property type="molecule type" value="Genomic_DNA"/>
</dbReference>
<proteinExistence type="predicted"/>
<feature type="compositionally biased region" description="Low complexity" evidence="1">
    <location>
        <begin position="8"/>
        <end position="19"/>
    </location>
</feature>
<feature type="compositionally biased region" description="Low complexity" evidence="1">
    <location>
        <begin position="102"/>
        <end position="113"/>
    </location>
</feature>
<evidence type="ECO:0000313" key="2">
    <source>
        <dbReference type="EMBL" id="WPF82005.1"/>
    </source>
</evidence>
<organism evidence="2 3">
    <name type="scientific">Sanguibacter biliveldensis</name>
    <dbReference type="NCBI Taxonomy" id="3030830"/>
    <lineage>
        <taxon>Bacteria</taxon>
        <taxon>Bacillati</taxon>
        <taxon>Actinomycetota</taxon>
        <taxon>Actinomycetes</taxon>
        <taxon>Micrococcales</taxon>
        <taxon>Sanguibacteraceae</taxon>
        <taxon>Sanguibacter</taxon>
    </lineage>
</organism>
<evidence type="ECO:0008006" key="4">
    <source>
        <dbReference type="Google" id="ProtNLM"/>
    </source>
</evidence>
<dbReference type="KEGG" id="sbil:SANBI_003334"/>
<dbReference type="GO" id="GO:0005975">
    <property type="term" value="P:carbohydrate metabolic process"/>
    <property type="evidence" value="ECO:0007669"/>
    <property type="project" value="UniProtKB-ARBA"/>
</dbReference>
<dbReference type="Gene3D" id="2.60.40.10">
    <property type="entry name" value="Immunoglobulins"/>
    <property type="match status" value="1"/>
</dbReference>
<dbReference type="AlphaFoldDB" id="A0AAF0Z3T6"/>
<keyword evidence="3" id="KW-1185">Reference proteome</keyword>
<dbReference type="Proteomes" id="UP001304340">
    <property type="component" value="Chromosome"/>
</dbReference>
<evidence type="ECO:0000313" key="3">
    <source>
        <dbReference type="Proteomes" id="UP001304340"/>
    </source>
</evidence>
<dbReference type="RefSeq" id="WP_319157042.1">
    <property type="nucleotide sequence ID" value="NZ_CP138359.1"/>
</dbReference>
<feature type="region of interest" description="Disordered" evidence="1">
    <location>
        <begin position="402"/>
        <end position="442"/>
    </location>
</feature>
<feature type="region of interest" description="Disordered" evidence="1">
    <location>
        <begin position="98"/>
        <end position="208"/>
    </location>
</feature>